<keyword evidence="3" id="KW-1185">Reference proteome</keyword>
<comment type="caution">
    <text evidence="2">The sequence shown here is derived from an EMBL/GenBank/DDBJ whole genome shotgun (WGS) entry which is preliminary data.</text>
</comment>
<dbReference type="Pfam" id="PF00582">
    <property type="entry name" value="Usp"/>
    <property type="match status" value="1"/>
</dbReference>
<evidence type="ECO:0000256" key="1">
    <source>
        <dbReference type="ARBA" id="ARBA00008791"/>
    </source>
</evidence>
<dbReference type="SUPFAM" id="SSF52402">
    <property type="entry name" value="Adenine nucleotide alpha hydrolases-like"/>
    <property type="match status" value="1"/>
</dbReference>
<accession>A0A1X0DSS5</accession>
<dbReference type="Gene3D" id="3.40.50.620">
    <property type="entry name" value="HUPs"/>
    <property type="match status" value="1"/>
</dbReference>
<dbReference type="CDD" id="cd00293">
    <property type="entry name" value="USP-like"/>
    <property type="match status" value="1"/>
</dbReference>
<gene>
    <name evidence="2" type="ORF">BST25_05655</name>
</gene>
<dbReference type="InterPro" id="IPR014729">
    <property type="entry name" value="Rossmann-like_a/b/a_fold"/>
</dbReference>
<sequence length="145" mass="15281">MSLVVGYDRHPASRAAVLFAAELAGALNVPVHVVHVVDMSDSAISGTSTGSAEAVERRLSAERQHVGEALDATHVEWAYHLLTGDPVKALLKTADDCAARLIVVGRPQHGIGPALSHIVSGTVTRNLLRHSTRPVAVVPEFADSL</sequence>
<dbReference type="RefSeq" id="WP_083073030.1">
    <property type="nucleotide sequence ID" value="NZ_AP022615.1"/>
</dbReference>
<reference evidence="2 3" key="1">
    <citation type="submission" date="2017-02" db="EMBL/GenBank/DDBJ databases">
        <title>The new phylogeny of genus Mycobacterium.</title>
        <authorList>
            <person name="Tortoli E."/>
            <person name="Trovato A."/>
            <person name="Cirillo D.M."/>
        </authorList>
    </citation>
    <scope>NUCLEOTIDE SEQUENCE [LARGE SCALE GENOMIC DNA]</scope>
    <source>
        <strain evidence="2 3">DSM 44471</strain>
    </source>
</reference>
<dbReference type="EMBL" id="MVHR01000005">
    <property type="protein sequence ID" value="ORA75415.1"/>
    <property type="molecule type" value="Genomic_DNA"/>
</dbReference>
<evidence type="ECO:0000313" key="3">
    <source>
        <dbReference type="Proteomes" id="UP000192566"/>
    </source>
</evidence>
<organism evidence="2 3">
    <name type="scientific">Mycobacterium heidelbergense</name>
    <dbReference type="NCBI Taxonomy" id="53376"/>
    <lineage>
        <taxon>Bacteria</taxon>
        <taxon>Bacillati</taxon>
        <taxon>Actinomycetota</taxon>
        <taxon>Actinomycetes</taxon>
        <taxon>Mycobacteriales</taxon>
        <taxon>Mycobacteriaceae</taxon>
        <taxon>Mycobacterium</taxon>
        <taxon>Mycobacterium simiae complex</taxon>
    </lineage>
</organism>
<dbReference type="Proteomes" id="UP000192566">
    <property type="component" value="Unassembled WGS sequence"/>
</dbReference>
<dbReference type="STRING" id="53376.BST25_05655"/>
<dbReference type="PANTHER" id="PTHR46268">
    <property type="entry name" value="STRESS RESPONSE PROTEIN NHAX"/>
    <property type="match status" value="1"/>
</dbReference>
<name>A0A1X0DSS5_MYCHE</name>
<evidence type="ECO:0000313" key="2">
    <source>
        <dbReference type="EMBL" id="ORA75415.1"/>
    </source>
</evidence>
<protein>
    <submittedName>
        <fullName evidence="2">Uncharacterized protein</fullName>
    </submittedName>
</protein>
<dbReference type="OrthoDB" id="4462150at2"/>
<comment type="similarity">
    <text evidence="1">Belongs to the universal stress protein A family.</text>
</comment>
<proteinExistence type="inferred from homology"/>
<dbReference type="PANTHER" id="PTHR46268:SF6">
    <property type="entry name" value="UNIVERSAL STRESS PROTEIN UP12"/>
    <property type="match status" value="1"/>
</dbReference>
<dbReference type="InterPro" id="IPR006016">
    <property type="entry name" value="UspA"/>
</dbReference>
<dbReference type="AlphaFoldDB" id="A0A1X0DSS5"/>